<dbReference type="AlphaFoldDB" id="A0A3B8N5G9"/>
<gene>
    <name evidence="1" type="ORF">DCE01_01805</name>
</gene>
<evidence type="ECO:0000313" key="2">
    <source>
        <dbReference type="Proteomes" id="UP000257240"/>
    </source>
</evidence>
<proteinExistence type="predicted"/>
<evidence type="ECO:0000313" key="1">
    <source>
        <dbReference type="EMBL" id="HAA83518.1"/>
    </source>
</evidence>
<protein>
    <submittedName>
        <fullName evidence="1">B12-binding domain-containing radical SAM protein</fullName>
    </submittedName>
</protein>
<dbReference type="Proteomes" id="UP000257240">
    <property type="component" value="Unassembled WGS sequence"/>
</dbReference>
<organism evidence="1 2">
    <name type="scientific">Thermodesulfobacterium commune</name>
    <dbReference type="NCBI Taxonomy" id="1741"/>
    <lineage>
        <taxon>Bacteria</taxon>
        <taxon>Pseudomonadati</taxon>
        <taxon>Thermodesulfobacteriota</taxon>
        <taxon>Thermodesulfobacteria</taxon>
        <taxon>Thermodesulfobacteriales</taxon>
        <taxon>Thermodesulfobacteriaceae</taxon>
        <taxon>Thermodesulfobacterium</taxon>
    </lineage>
</organism>
<comment type="caution">
    <text evidence="1">The sequence shown here is derived from an EMBL/GenBank/DDBJ whole genome shotgun (WGS) entry which is preliminary data.</text>
</comment>
<dbReference type="EMBL" id="DLVE01000024">
    <property type="protein sequence ID" value="HAA83518.1"/>
    <property type="molecule type" value="Genomic_DNA"/>
</dbReference>
<reference evidence="1 2" key="1">
    <citation type="journal article" date="2018" name="Nat. Biotechnol.">
        <title>A standardized bacterial taxonomy based on genome phylogeny substantially revises the tree of life.</title>
        <authorList>
            <person name="Parks D.H."/>
            <person name="Chuvochina M."/>
            <person name="Waite D.W."/>
            <person name="Rinke C."/>
            <person name="Skarshewski A."/>
            <person name="Chaumeil P.A."/>
            <person name="Hugenholtz P."/>
        </authorList>
    </citation>
    <scope>NUCLEOTIDE SEQUENCE [LARGE SCALE GENOMIC DNA]</scope>
    <source>
        <strain evidence="1">UBA12529</strain>
    </source>
</reference>
<feature type="non-terminal residue" evidence="1">
    <location>
        <position position="1"/>
    </location>
</feature>
<sequence length="70" mass="7881">VIKDLVKIGAVVHAHTFIPLPQTPFLYKPPVKLSGDLIKLIKSLTGKGLLFGDWEAQQKLSQKIYNYFKS</sequence>
<name>A0A3B8N5G9_9BACT</name>
<accession>A0A3B8N5G9</accession>